<evidence type="ECO:0000313" key="2">
    <source>
        <dbReference type="EMBL" id="GJM62542.1"/>
    </source>
</evidence>
<feature type="transmembrane region" description="Helical" evidence="1">
    <location>
        <begin position="14"/>
        <end position="36"/>
    </location>
</feature>
<dbReference type="InterPro" id="IPR012340">
    <property type="entry name" value="NA-bd_OB-fold"/>
</dbReference>
<dbReference type="Gene3D" id="2.40.50.140">
    <property type="entry name" value="Nucleic acid-binding proteins"/>
    <property type="match status" value="1"/>
</dbReference>
<keyword evidence="3" id="KW-1185">Reference proteome</keyword>
<keyword evidence="1" id="KW-0472">Membrane</keyword>
<evidence type="ECO:0000313" key="3">
    <source>
        <dbReference type="Proteomes" id="UP001310022"/>
    </source>
</evidence>
<proteinExistence type="predicted"/>
<dbReference type="Proteomes" id="UP001310022">
    <property type="component" value="Unassembled WGS sequence"/>
</dbReference>
<comment type="caution">
    <text evidence="2">The sequence shown here is derived from an EMBL/GenBank/DDBJ whole genome shotgun (WGS) entry which is preliminary data.</text>
</comment>
<organism evidence="2 3">
    <name type="scientific">Persicobacter diffluens</name>
    <dbReference type="NCBI Taxonomy" id="981"/>
    <lineage>
        <taxon>Bacteria</taxon>
        <taxon>Pseudomonadati</taxon>
        <taxon>Bacteroidota</taxon>
        <taxon>Cytophagia</taxon>
        <taxon>Cytophagales</taxon>
        <taxon>Persicobacteraceae</taxon>
        <taxon>Persicobacter</taxon>
    </lineage>
</organism>
<accession>A0AAN4VZW4</accession>
<feature type="transmembrane region" description="Helical" evidence="1">
    <location>
        <begin position="90"/>
        <end position="110"/>
    </location>
</feature>
<dbReference type="EMBL" id="BQKE01000002">
    <property type="protein sequence ID" value="GJM62542.1"/>
    <property type="molecule type" value="Genomic_DNA"/>
</dbReference>
<dbReference type="RefSeq" id="WP_338237814.1">
    <property type="nucleotide sequence ID" value="NZ_BQKE01000002.1"/>
</dbReference>
<keyword evidence="1" id="KW-0812">Transmembrane</keyword>
<dbReference type="AlphaFoldDB" id="A0AAN4VZW4"/>
<protein>
    <recommendedName>
        <fullName evidence="4">Serine protease</fullName>
    </recommendedName>
</protein>
<sequence length="191" mass="21078">MEFFEQMDVVLRTYWYVALPTSLIFIIQTVMSFMGIDGGDGMEAEIDFDADADIGGDDIGSWFSIKNLINFLLGFSWTGISFYTTISNTILLIILSIAVGVGFVWLFFVVMKQMMKLGEDNSFKPAHALFHTAEVYLPIPGYKEGKGKVTVSVKGSSRELDAITLNQAIPAGEAVKIVALENEDLLIVESL</sequence>
<reference evidence="2 3" key="1">
    <citation type="submission" date="2021-12" db="EMBL/GenBank/DDBJ databases">
        <title>Genome sequencing of bacteria with rrn-lacking chromosome and rrn-plasmid.</title>
        <authorList>
            <person name="Anda M."/>
            <person name="Iwasaki W."/>
        </authorList>
    </citation>
    <scope>NUCLEOTIDE SEQUENCE [LARGE SCALE GENOMIC DNA]</scope>
    <source>
        <strain evidence="2 3">NBRC 15940</strain>
    </source>
</reference>
<evidence type="ECO:0008006" key="4">
    <source>
        <dbReference type="Google" id="ProtNLM"/>
    </source>
</evidence>
<keyword evidence="1" id="KW-1133">Transmembrane helix</keyword>
<gene>
    <name evidence="2" type="ORF">PEDI_30940</name>
</gene>
<name>A0AAN4VZW4_9BACT</name>
<evidence type="ECO:0000256" key="1">
    <source>
        <dbReference type="SAM" id="Phobius"/>
    </source>
</evidence>